<dbReference type="EC" id="2.3.1.22" evidence="1"/>
<sequence>MTTAIDTQTNTMNRQIGKGKAGQRKRKGTAKKNAPTPACDEEPLKFSSDSEDSDVSKCSSSATVIDHACQENFQKEGYTNPLNMIKFAPLNVPMHRRRETLAHVINASLLVGSQILFLLAFLSPFIWPILIAYLVYMCFDQTPETGGRKWEWMRRLTLWKWYADYFPARLIAEAPLDPERNYIFGYHPHGIISMGVFSNFITEATGVSGIFPGLSIKVLTLIQNFNFPIYREYLLSMGLASVSRNSIAHILGSGPGKSCLIVVGGAEESLEAKPNSAKLVLAHRYGFVRMAIICGADLVPVFGFGENQLYDQIENSAGSWTRAIQTRIKRTFGSTLPLFYGRGIFTYNFGLLPHRQPLTVITGAPIRVEKNPNPSEEMVQAVHKQYLEALTDLYNRNKKAYWTGSEAPKLTFI</sequence>
<evidence type="ECO:0000313" key="2">
    <source>
        <dbReference type="Proteomes" id="UP001165960"/>
    </source>
</evidence>
<comment type="caution">
    <text evidence="1">The sequence shown here is derived from an EMBL/GenBank/DDBJ whole genome shotgun (WGS) entry which is preliminary data.</text>
</comment>
<keyword evidence="1" id="KW-0012">Acyltransferase</keyword>
<evidence type="ECO:0000313" key="1">
    <source>
        <dbReference type="EMBL" id="KAJ9050676.1"/>
    </source>
</evidence>
<reference evidence="1" key="1">
    <citation type="submission" date="2022-04" db="EMBL/GenBank/DDBJ databases">
        <title>Genome of the entomopathogenic fungus Entomophthora muscae.</title>
        <authorList>
            <person name="Elya C."/>
            <person name="Lovett B.R."/>
            <person name="Lee E."/>
            <person name="Macias A.M."/>
            <person name="Hajek A.E."/>
            <person name="De Bivort B.L."/>
            <person name="Kasson M.T."/>
            <person name="De Fine Licht H.H."/>
            <person name="Stajich J.E."/>
        </authorList>
    </citation>
    <scope>NUCLEOTIDE SEQUENCE</scope>
    <source>
        <strain evidence="1">Berkeley</strain>
    </source>
</reference>
<gene>
    <name evidence="1" type="primary">DGA1_16</name>
    <name evidence="1" type="ORF">DSO57_1012434</name>
</gene>
<keyword evidence="2" id="KW-1185">Reference proteome</keyword>
<proteinExistence type="predicted"/>
<organism evidence="1 2">
    <name type="scientific">Entomophthora muscae</name>
    <dbReference type="NCBI Taxonomy" id="34485"/>
    <lineage>
        <taxon>Eukaryota</taxon>
        <taxon>Fungi</taxon>
        <taxon>Fungi incertae sedis</taxon>
        <taxon>Zoopagomycota</taxon>
        <taxon>Entomophthoromycotina</taxon>
        <taxon>Entomophthoromycetes</taxon>
        <taxon>Entomophthorales</taxon>
        <taxon>Entomophthoraceae</taxon>
        <taxon>Entomophthora</taxon>
    </lineage>
</organism>
<dbReference type="Proteomes" id="UP001165960">
    <property type="component" value="Unassembled WGS sequence"/>
</dbReference>
<accession>A0ACC2RKY3</accession>
<name>A0ACC2RKY3_9FUNG</name>
<dbReference type="EMBL" id="QTSX02007144">
    <property type="protein sequence ID" value="KAJ9050676.1"/>
    <property type="molecule type" value="Genomic_DNA"/>
</dbReference>
<protein>
    <submittedName>
        <fullName evidence="1">Diacylglycerol O-acyltransferase 1</fullName>
        <ecNumber evidence="1">2.3.1.22</ecNumber>
    </submittedName>
</protein>
<keyword evidence="1" id="KW-0808">Transferase</keyword>